<dbReference type="PANTHER" id="PTHR37829:SF3">
    <property type="entry name" value="PROTEIN JAYE-RELATED"/>
    <property type="match status" value="1"/>
</dbReference>
<sequence>MAEINAAGVKGKSLAEYLAEMQSRYLDIDSGWNIGPETPDGLQIAAWCETLANLDEQVTFAYQSVDPQSAVGQQLDRIAMFSGINRQAATFSTATVNFTGVNGTIVPAGTQIRNRSTDTLWATDGGVIISGGAASIGVTCMEPGASIGSPGDLSIIATPVGGLQSVTNVAAASLGQDEETDQALRVRRNDSVALPGSNQIDSLYAALGNVTGVKQVRIFENAEDATDADGVTAHSMAILVDGGADADILRAIASRKNPGCGLNRDSAFPNKVNGDTTTPRGQPVNITFFRPELVTAFVHIQIAGSTLSEADKPTIIDEVVAYSLLGFQSASSGFNREGFRIGENVAAGRLYTPVNYIVAGNGYVQSIQLGLDALTINSQVLPIAFNQLGVLDPENITVEYV</sequence>
<reference evidence="3" key="1">
    <citation type="submission" date="2020-03" db="EMBL/GenBank/DDBJ databases">
        <title>The deep terrestrial virosphere.</title>
        <authorList>
            <person name="Holmfeldt K."/>
            <person name="Nilsson E."/>
            <person name="Simone D."/>
            <person name="Lopez-Fernandez M."/>
            <person name="Wu X."/>
            <person name="de Brujin I."/>
            <person name="Lundin D."/>
            <person name="Andersson A."/>
            <person name="Bertilsson S."/>
            <person name="Dopson M."/>
        </authorList>
    </citation>
    <scope>NUCLEOTIDE SEQUENCE</scope>
    <source>
        <strain evidence="2">MM171A00157</strain>
        <strain evidence="3">MM171B00143</strain>
    </source>
</reference>
<gene>
    <name evidence="2" type="ORF">MM171A00157_0005</name>
    <name evidence="3" type="ORF">MM171B00143_0040</name>
</gene>
<dbReference type="EMBL" id="MT143894">
    <property type="protein sequence ID" value="QJB05069.1"/>
    <property type="molecule type" value="Genomic_DNA"/>
</dbReference>
<evidence type="ECO:0000313" key="3">
    <source>
        <dbReference type="EMBL" id="QJB05069.1"/>
    </source>
</evidence>
<dbReference type="EMBL" id="MT143702">
    <property type="protein sequence ID" value="QJB00836.1"/>
    <property type="molecule type" value="Genomic_DNA"/>
</dbReference>
<evidence type="ECO:0000313" key="2">
    <source>
        <dbReference type="EMBL" id="QJB00836.1"/>
    </source>
</evidence>
<dbReference type="Pfam" id="PF04865">
    <property type="entry name" value="Baseplate_J"/>
    <property type="match status" value="1"/>
</dbReference>
<organism evidence="3">
    <name type="scientific">viral metagenome</name>
    <dbReference type="NCBI Taxonomy" id="1070528"/>
    <lineage>
        <taxon>unclassified sequences</taxon>
        <taxon>metagenomes</taxon>
        <taxon>organismal metagenomes</taxon>
    </lineage>
</organism>
<dbReference type="PANTHER" id="PTHR37829">
    <property type="entry name" value="PHAGE-LIKE ELEMENT PBSX PROTEIN XKDT"/>
    <property type="match status" value="1"/>
</dbReference>
<dbReference type="AlphaFoldDB" id="A0A6M3MI72"/>
<accession>A0A6M3MI72</accession>
<proteinExistence type="predicted"/>
<name>A0A6M3MI72_9ZZZZ</name>
<feature type="domain" description="Baseplate protein J-like barrel" evidence="1">
    <location>
        <begin position="95"/>
        <end position="174"/>
    </location>
</feature>
<dbReference type="InterPro" id="IPR006949">
    <property type="entry name" value="Barrel_Baseplate_J-like"/>
</dbReference>
<protein>
    <submittedName>
        <fullName evidence="3">Putative baseplate protein</fullName>
    </submittedName>
</protein>
<dbReference type="InterPro" id="IPR052399">
    <property type="entry name" value="Phage_Baseplate_Assmbl_Protein"/>
</dbReference>
<evidence type="ECO:0000259" key="1">
    <source>
        <dbReference type="Pfam" id="PF04865"/>
    </source>
</evidence>